<dbReference type="EMBL" id="JAMQKB010000038">
    <property type="protein sequence ID" value="MDC3426266.1"/>
    <property type="molecule type" value="Genomic_DNA"/>
</dbReference>
<dbReference type="Pfam" id="PF00581">
    <property type="entry name" value="Rhodanese"/>
    <property type="match status" value="2"/>
</dbReference>
<dbReference type="CDD" id="cd01449">
    <property type="entry name" value="TST_Repeat_2"/>
    <property type="match status" value="1"/>
</dbReference>
<dbReference type="AlphaFoldDB" id="A0A9X4ANC1"/>
<gene>
    <name evidence="5" type="ORF">NC797_17365</name>
</gene>
<dbReference type="InterPro" id="IPR036873">
    <property type="entry name" value="Rhodanese-like_dom_sf"/>
</dbReference>
<dbReference type="PROSITE" id="PS50206">
    <property type="entry name" value="RHODANESE_3"/>
    <property type="match status" value="2"/>
</dbReference>
<feature type="domain" description="Rhodanese" evidence="4">
    <location>
        <begin position="20"/>
        <end position="127"/>
    </location>
</feature>
<dbReference type="SUPFAM" id="SSF52821">
    <property type="entry name" value="Rhodanese/Cell cycle control phosphatase"/>
    <property type="match status" value="2"/>
</dbReference>
<name>A0A9X4ANC1_9BACI</name>
<dbReference type="RefSeq" id="WP_272438092.1">
    <property type="nucleotide sequence ID" value="NZ_JAMQKB010000038.1"/>
</dbReference>
<evidence type="ECO:0000256" key="3">
    <source>
        <dbReference type="RuleBase" id="RU000507"/>
    </source>
</evidence>
<dbReference type="PROSITE" id="PS00683">
    <property type="entry name" value="RHODANESE_2"/>
    <property type="match status" value="1"/>
</dbReference>
<keyword evidence="6" id="KW-1185">Reference proteome</keyword>
<comment type="caution">
    <text evidence="5">The sequence shown here is derived from an EMBL/GenBank/DDBJ whole genome shotgun (WGS) entry which is preliminary data.</text>
</comment>
<dbReference type="InterPro" id="IPR001763">
    <property type="entry name" value="Rhodanese-like_dom"/>
</dbReference>
<evidence type="ECO:0000256" key="2">
    <source>
        <dbReference type="ARBA" id="ARBA00047549"/>
    </source>
</evidence>
<proteinExistence type="predicted"/>
<dbReference type="Gene3D" id="3.40.250.10">
    <property type="entry name" value="Rhodanese-like domain"/>
    <property type="match status" value="2"/>
</dbReference>
<accession>A0A9X4ANC1</accession>
<reference evidence="5" key="1">
    <citation type="submission" date="2022-06" db="EMBL/GenBank/DDBJ databases">
        <title>Aquibacillus sp. a new bacterium isolated from soil saline samples.</title>
        <authorList>
            <person name="Galisteo C."/>
            <person name="De La Haba R."/>
            <person name="Sanchez-Porro C."/>
            <person name="Ventosa A."/>
        </authorList>
    </citation>
    <scope>NUCLEOTIDE SEQUENCE</scope>
    <source>
        <strain evidence="5">3ASR75-11</strain>
    </source>
</reference>
<keyword evidence="1" id="KW-0677">Repeat</keyword>
<feature type="domain" description="Rhodanese" evidence="4">
    <location>
        <begin position="157"/>
        <end position="276"/>
    </location>
</feature>
<dbReference type="SMART" id="SM00450">
    <property type="entry name" value="RHOD"/>
    <property type="match status" value="2"/>
</dbReference>
<keyword evidence="3" id="KW-0808">Transferase</keyword>
<dbReference type="CDD" id="cd01448">
    <property type="entry name" value="TST_Repeat_1"/>
    <property type="match status" value="1"/>
</dbReference>
<evidence type="ECO:0000259" key="4">
    <source>
        <dbReference type="PROSITE" id="PS50206"/>
    </source>
</evidence>
<organism evidence="5 6">
    <name type="scientific">Terrihalobacillus insolitus</name>
    <dbReference type="NCBI Taxonomy" id="2950438"/>
    <lineage>
        <taxon>Bacteria</taxon>
        <taxon>Bacillati</taxon>
        <taxon>Bacillota</taxon>
        <taxon>Bacilli</taxon>
        <taxon>Bacillales</taxon>
        <taxon>Bacillaceae</taxon>
        <taxon>Terrihalobacillus</taxon>
    </lineage>
</organism>
<sequence>MTELKTQALVSTEWVAEHKADQNVRLVEVDVDNSAYESGHIEGAIAWNWTTQLNDEIRRDILNKTQLEELLGKSGITPDTLIVLYGDNNNWFAAFAYWQLKMFGHDRVTLMDGGRVKWELENRLFVEDVPSVEEVTYQAKETDYAFRALQPQVADAIQKGVNLVDVRSPQEFTGEVIAPPGMTETAQRGGHIPGAVNVPWKTATNDDGTFKSTEELEAIYGGKGLTPDKEVITYCRIGERSAHTWFVLHELLGYQNVRNYDGSWTEWGSMVGVPIER</sequence>
<dbReference type="GO" id="GO:0004792">
    <property type="term" value="F:thiosulfate-cyanide sulfurtransferase activity"/>
    <property type="evidence" value="ECO:0007669"/>
    <property type="project" value="UniProtKB-EC"/>
</dbReference>
<evidence type="ECO:0000256" key="1">
    <source>
        <dbReference type="ARBA" id="ARBA00022737"/>
    </source>
</evidence>
<comment type="catalytic activity">
    <reaction evidence="2">
        <text>thiosulfate + hydrogen cyanide = thiocyanate + sulfite + 2 H(+)</text>
        <dbReference type="Rhea" id="RHEA:16881"/>
        <dbReference type="ChEBI" id="CHEBI:15378"/>
        <dbReference type="ChEBI" id="CHEBI:17359"/>
        <dbReference type="ChEBI" id="CHEBI:18022"/>
        <dbReference type="ChEBI" id="CHEBI:18407"/>
        <dbReference type="ChEBI" id="CHEBI:33542"/>
        <dbReference type="EC" id="2.8.1.1"/>
    </reaction>
</comment>
<dbReference type="InterPro" id="IPR001307">
    <property type="entry name" value="Thiosulphate_STrfase_CS"/>
</dbReference>
<evidence type="ECO:0000313" key="6">
    <source>
        <dbReference type="Proteomes" id="UP001145050"/>
    </source>
</evidence>
<dbReference type="PANTHER" id="PTHR43855">
    <property type="entry name" value="THIOSULFATE SULFURTRANSFERASE"/>
    <property type="match status" value="1"/>
</dbReference>
<evidence type="ECO:0000313" key="5">
    <source>
        <dbReference type="EMBL" id="MDC3426266.1"/>
    </source>
</evidence>
<protein>
    <recommendedName>
        <fullName evidence="3">Sulfurtransferase</fullName>
    </recommendedName>
</protein>
<dbReference type="InterPro" id="IPR051126">
    <property type="entry name" value="Thiosulfate_sulfurtransferase"/>
</dbReference>
<dbReference type="Proteomes" id="UP001145050">
    <property type="component" value="Unassembled WGS sequence"/>
</dbReference>
<dbReference type="PANTHER" id="PTHR43855:SF1">
    <property type="entry name" value="THIOSULFATE SULFURTRANSFERASE"/>
    <property type="match status" value="1"/>
</dbReference>